<dbReference type="PANTHER" id="PTHR24148:SF64">
    <property type="entry name" value="HETEROKARYON INCOMPATIBILITY DOMAIN-CONTAINING PROTEIN"/>
    <property type="match status" value="1"/>
</dbReference>
<name>A0A6A6EDM9_9PEZI</name>
<dbReference type="Proteomes" id="UP000800200">
    <property type="component" value="Unassembled WGS sequence"/>
</dbReference>
<dbReference type="InterPro" id="IPR010730">
    <property type="entry name" value="HET"/>
</dbReference>
<proteinExistence type="predicted"/>
<accession>A0A6A6EDM9</accession>
<evidence type="ECO:0000313" key="2">
    <source>
        <dbReference type="EMBL" id="KAF2190117.1"/>
    </source>
</evidence>
<dbReference type="PANTHER" id="PTHR24148">
    <property type="entry name" value="ANKYRIN REPEAT DOMAIN-CONTAINING PROTEIN 39 HOMOLOG-RELATED"/>
    <property type="match status" value="1"/>
</dbReference>
<evidence type="ECO:0000313" key="3">
    <source>
        <dbReference type="Proteomes" id="UP000800200"/>
    </source>
</evidence>
<protein>
    <recommendedName>
        <fullName evidence="1">Heterokaryon incompatibility domain-containing protein</fullName>
    </recommendedName>
</protein>
<dbReference type="InterPro" id="IPR052895">
    <property type="entry name" value="HetReg/Transcr_Mod"/>
</dbReference>
<feature type="domain" description="Heterokaryon incompatibility" evidence="1">
    <location>
        <begin position="2"/>
        <end position="106"/>
    </location>
</feature>
<evidence type="ECO:0000259" key="1">
    <source>
        <dbReference type="Pfam" id="PF06985"/>
    </source>
</evidence>
<reference evidence="2" key="1">
    <citation type="journal article" date="2020" name="Stud. Mycol.">
        <title>101 Dothideomycetes genomes: a test case for predicting lifestyles and emergence of pathogens.</title>
        <authorList>
            <person name="Haridas S."/>
            <person name="Albert R."/>
            <person name="Binder M."/>
            <person name="Bloem J."/>
            <person name="Labutti K."/>
            <person name="Salamov A."/>
            <person name="Andreopoulos B."/>
            <person name="Baker S."/>
            <person name="Barry K."/>
            <person name="Bills G."/>
            <person name="Bluhm B."/>
            <person name="Cannon C."/>
            <person name="Castanera R."/>
            <person name="Culley D."/>
            <person name="Daum C."/>
            <person name="Ezra D."/>
            <person name="Gonzalez J."/>
            <person name="Henrissat B."/>
            <person name="Kuo A."/>
            <person name="Liang C."/>
            <person name="Lipzen A."/>
            <person name="Lutzoni F."/>
            <person name="Magnuson J."/>
            <person name="Mondo S."/>
            <person name="Nolan M."/>
            <person name="Ohm R."/>
            <person name="Pangilinan J."/>
            <person name="Park H.-J."/>
            <person name="Ramirez L."/>
            <person name="Alfaro M."/>
            <person name="Sun H."/>
            <person name="Tritt A."/>
            <person name="Yoshinaga Y."/>
            <person name="Zwiers L.-H."/>
            <person name="Turgeon B."/>
            <person name="Goodwin S."/>
            <person name="Spatafora J."/>
            <person name="Crous P."/>
            <person name="Grigoriev I."/>
        </authorList>
    </citation>
    <scope>NUCLEOTIDE SEQUENCE</scope>
    <source>
        <strain evidence="2">CBS 207.26</strain>
    </source>
</reference>
<sequence length="143" mass="17101">MDVVCINQEDIPERSQQLSLMRRIYKKAENVIGWLGEEGTLPWDMDRAIHHLHFWSRECDLNEARMEELSSIGNPLEPWPWDEENWGAIERLFQRPFWTRLWIVQELVLARKPAFLVNYDISSELEFDTVSKALENWSRARET</sequence>
<organism evidence="2 3">
    <name type="scientific">Zopfia rhizophila CBS 207.26</name>
    <dbReference type="NCBI Taxonomy" id="1314779"/>
    <lineage>
        <taxon>Eukaryota</taxon>
        <taxon>Fungi</taxon>
        <taxon>Dikarya</taxon>
        <taxon>Ascomycota</taxon>
        <taxon>Pezizomycotina</taxon>
        <taxon>Dothideomycetes</taxon>
        <taxon>Dothideomycetes incertae sedis</taxon>
        <taxon>Zopfiaceae</taxon>
        <taxon>Zopfia</taxon>
    </lineage>
</organism>
<dbReference type="AlphaFoldDB" id="A0A6A6EDM9"/>
<gene>
    <name evidence="2" type="ORF">K469DRAFT_699715</name>
</gene>
<keyword evidence="3" id="KW-1185">Reference proteome</keyword>
<dbReference type="Pfam" id="PF06985">
    <property type="entry name" value="HET"/>
    <property type="match status" value="1"/>
</dbReference>
<dbReference type="OrthoDB" id="3548654at2759"/>
<dbReference type="EMBL" id="ML994619">
    <property type="protein sequence ID" value="KAF2190117.1"/>
    <property type="molecule type" value="Genomic_DNA"/>
</dbReference>